<feature type="short sequence motif" description="'KMSKS' region" evidence="10">
    <location>
        <begin position="237"/>
        <end position="241"/>
    </location>
</feature>
<dbReference type="PROSITE" id="PS00178">
    <property type="entry name" value="AA_TRNA_LIGASE_I"/>
    <property type="match status" value="1"/>
</dbReference>
<comment type="similarity">
    <text evidence="2 10">Belongs to the class-I aminoacyl-tRNA synthetase family. Glutamate--tRNA ligase type 1 subfamily.</text>
</comment>
<dbReference type="GO" id="GO:0005524">
    <property type="term" value="F:ATP binding"/>
    <property type="evidence" value="ECO:0007669"/>
    <property type="project" value="UniProtKB-UniRule"/>
</dbReference>
<dbReference type="InterPro" id="IPR033910">
    <property type="entry name" value="GluRS_core"/>
</dbReference>
<dbReference type="GO" id="GO:0006424">
    <property type="term" value="P:glutamyl-tRNA aminoacylation"/>
    <property type="evidence" value="ECO:0007669"/>
    <property type="project" value="UniProtKB-UniRule"/>
</dbReference>
<dbReference type="EC" id="6.1.1.17" evidence="10"/>
<dbReference type="PANTHER" id="PTHR43311">
    <property type="entry name" value="GLUTAMATE--TRNA LIGASE"/>
    <property type="match status" value="1"/>
</dbReference>
<name>A0A5B2ZFC8_9GAMM</name>
<dbReference type="GO" id="GO:0000049">
    <property type="term" value="F:tRNA binding"/>
    <property type="evidence" value="ECO:0007669"/>
    <property type="project" value="InterPro"/>
</dbReference>
<dbReference type="InterPro" id="IPR045462">
    <property type="entry name" value="aa-tRNA-synth_I_cd-bd"/>
</dbReference>
<evidence type="ECO:0000256" key="10">
    <source>
        <dbReference type="HAMAP-Rule" id="MF_00022"/>
    </source>
</evidence>
<keyword evidence="6 10" id="KW-0547">Nucleotide-binding</keyword>
<keyword evidence="14" id="KW-1185">Reference proteome</keyword>
<dbReference type="GO" id="GO:0005829">
    <property type="term" value="C:cytosol"/>
    <property type="evidence" value="ECO:0007669"/>
    <property type="project" value="TreeGrafter"/>
</dbReference>
<gene>
    <name evidence="10 13" type="primary">gltX</name>
    <name evidence="13" type="ORF">F0415_04120</name>
</gene>
<reference evidence="13 14" key="2">
    <citation type="submission" date="2019-09" db="EMBL/GenBank/DDBJ databases">
        <authorList>
            <person name="Mazur A."/>
        </authorList>
    </citation>
    <scope>NUCLEOTIDE SEQUENCE [LARGE SCALE GENOMIC DNA]</scope>
    <source>
        <strain evidence="13 14">3729k</strain>
    </source>
</reference>
<dbReference type="InterPro" id="IPR049940">
    <property type="entry name" value="GluQ/Sye"/>
</dbReference>
<organism evidence="13 14">
    <name type="scientific">Arenimonas fontis</name>
    <dbReference type="NCBI Taxonomy" id="2608255"/>
    <lineage>
        <taxon>Bacteria</taxon>
        <taxon>Pseudomonadati</taxon>
        <taxon>Pseudomonadota</taxon>
        <taxon>Gammaproteobacteria</taxon>
        <taxon>Lysobacterales</taxon>
        <taxon>Lysobacteraceae</taxon>
        <taxon>Arenimonas</taxon>
    </lineage>
</organism>
<dbReference type="InterPro" id="IPR000924">
    <property type="entry name" value="Glu/Gln-tRNA-synth"/>
</dbReference>
<feature type="domain" description="Glutamyl/glutaminyl-tRNA synthetase class Ib catalytic" evidence="11">
    <location>
        <begin position="4"/>
        <end position="305"/>
    </location>
</feature>
<dbReference type="InterPro" id="IPR001412">
    <property type="entry name" value="aa-tRNA-synth_I_CS"/>
</dbReference>
<dbReference type="InterPro" id="IPR020751">
    <property type="entry name" value="aa-tRNA-synth_I_codon-bd_sub2"/>
</dbReference>
<dbReference type="InterPro" id="IPR008925">
    <property type="entry name" value="aa_tRNA-synth_I_cd-bd_sf"/>
</dbReference>
<dbReference type="Gene3D" id="1.10.10.350">
    <property type="match status" value="1"/>
</dbReference>
<dbReference type="SUPFAM" id="SSF52374">
    <property type="entry name" value="Nucleotidylyl transferase"/>
    <property type="match status" value="1"/>
</dbReference>
<dbReference type="Pfam" id="PF00749">
    <property type="entry name" value="tRNA-synt_1c"/>
    <property type="match status" value="1"/>
</dbReference>
<reference evidence="13 14" key="1">
    <citation type="submission" date="2019-09" db="EMBL/GenBank/DDBJ databases">
        <title>Arenimonas chukotkensis sp. nov., a bacterium isolated from Chukotka hot spring, Arctic region, Russia.</title>
        <authorList>
            <person name="Zayulina K.S."/>
            <person name="Prokofeva M.I."/>
            <person name="Elcheninov A.G."/>
            <person name="Novikov A."/>
            <person name="Kochetkova T.V."/>
            <person name="Kublanov I.V."/>
        </authorList>
    </citation>
    <scope>NUCLEOTIDE SEQUENCE [LARGE SCALE GENOMIC DNA]</scope>
    <source>
        <strain evidence="13 14">3729k</strain>
    </source>
</reference>
<evidence type="ECO:0000259" key="11">
    <source>
        <dbReference type="Pfam" id="PF00749"/>
    </source>
</evidence>
<dbReference type="Gene3D" id="3.40.50.620">
    <property type="entry name" value="HUPs"/>
    <property type="match status" value="1"/>
</dbReference>
<dbReference type="InterPro" id="IPR004527">
    <property type="entry name" value="Glu-tRNA-ligase_bac/mito"/>
</dbReference>
<evidence type="ECO:0000313" key="13">
    <source>
        <dbReference type="EMBL" id="KAA2285811.1"/>
    </source>
</evidence>
<feature type="domain" description="Aminoacyl-tRNA synthetase class I anticodon-binding" evidence="12">
    <location>
        <begin position="320"/>
        <end position="461"/>
    </location>
</feature>
<dbReference type="NCBIfam" id="TIGR00464">
    <property type="entry name" value="gltX_bact"/>
    <property type="match status" value="1"/>
</dbReference>
<dbReference type="InterPro" id="IPR020058">
    <property type="entry name" value="Glu/Gln-tRNA-synth_Ib_cat-dom"/>
</dbReference>
<evidence type="ECO:0000256" key="6">
    <source>
        <dbReference type="ARBA" id="ARBA00022741"/>
    </source>
</evidence>
<dbReference type="PANTHER" id="PTHR43311:SF2">
    <property type="entry name" value="GLUTAMATE--TRNA LIGASE, MITOCHONDRIAL-RELATED"/>
    <property type="match status" value="1"/>
</dbReference>
<comment type="subcellular location">
    <subcellularLocation>
        <location evidence="1 10">Cytoplasm</location>
    </subcellularLocation>
</comment>
<dbReference type="PRINTS" id="PR00987">
    <property type="entry name" value="TRNASYNTHGLU"/>
</dbReference>
<keyword evidence="5 10" id="KW-0436">Ligase</keyword>
<feature type="short sequence motif" description="'HIGH' region" evidence="10">
    <location>
        <begin position="9"/>
        <end position="19"/>
    </location>
</feature>
<evidence type="ECO:0000256" key="1">
    <source>
        <dbReference type="ARBA" id="ARBA00004496"/>
    </source>
</evidence>
<dbReference type="EMBL" id="VUOD01000002">
    <property type="protein sequence ID" value="KAA2285811.1"/>
    <property type="molecule type" value="Genomic_DNA"/>
</dbReference>
<proteinExistence type="inferred from homology"/>
<evidence type="ECO:0000256" key="7">
    <source>
        <dbReference type="ARBA" id="ARBA00022840"/>
    </source>
</evidence>
<comment type="caution">
    <text evidence="13">The sequence shown here is derived from an EMBL/GenBank/DDBJ whole genome shotgun (WGS) entry which is preliminary data.</text>
</comment>
<evidence type="ECO:0000256" key="2">
    <source>
        <dbReference type="ARBA" id="ARBA00007894"/>
    </source>
</evidence>
<feature type="binding site" evidence="10">
    <location>
        <position position="240"/>
    </location>
    <ligand>
        <name>ATP</name>
        <dbReference type="ChEBI" id="CHEBI:30616"/>
    </ligand>
</feature>
<comment type="catalytic activity">
    <reaction evidence="10">
        <text>tRNA(Glu) + L-glutamate + ATP = L-glutamyl-tRNA(Glu) + AMP + diphosphate</text>
        <dbReference type="Rhea" id="RHEA:23540"/>
        <dbReference type="Rhea" id="RHEA-COMP:9663"/>
        <dbReference type="Rhea" id="RHEA-COMP:9680"/>
        <dbReference type="ChEBI" id="CHEBI:29985"/>
        <dbReference type="ChEBI" id="CHEBI:30616"/>
        <dbReference type="ChEBI" id="CHEBI:33019"/>
        <dbReference type="ChEBI" id="CHEBI:78442"/>
        <dbReference type="ChEBI" id="CHEBI:78520"/>
        <dbReference type="ChEBI" id="CHEBI:456215"/>
        <dbReference type="EC" id="6.1.1.17"/>
    </reaction>
</comment>
<dbReference type="HAMAP" id="MF_00022">
    <property type="entry name" value="Glu_tRNA_synth_type1"/>
    <property type="match status" value="1"/>
</dbReference>
<evidence type="ECO:0000313" key="14">
    <source>
        <dbReference type="Proteomes" id="UP000322165"/>
    </source>
</evidence>
<dbReference type="Pfam" id="PF19269">
    <property type="entry name" value="Anticodon_2"/>
    <property type="match status" value="1"/>
</dbReference>
<dbReference type="GO" id="GO:0004818">
    <property type="term" value="F:glutamate-tRNA ligase activity"/>
    <property type="evidence" value="ECO:0007669"/>
    <property type="project" value="UniProtKB-UniRule"/>
</dbReference>
<dbReference type="AlphaFoldDB" id="A0A5B2ZFC8"/>
<comment type="caution">
    <text evidence="10">Lacks conserved residue(s) required for the propagation of feature annotation.</text>
</comment>
<evidence type="ECO:0000256" key="3">
    <source>
        <dbReference type="ARBA" id="ARBA00011245"/>
    </source>
</evidence>
<evidence type="ECO:0000256" key="9">
    <source>
        <dbReference type="ARBA" id="ARBA00023146"/>
    </source>
</evidence>
<keyword evidence="8 10" id="KW-0648">Protein biosynthesis</keyword>
<evidence type="ECO:0000256" key="5">
    <source>
        <dbReference type="ARBA" id="ARBA00022598"/>
    </source>
</evidence>
<protein>
    <recommendedName>
        <fullName evidence="10">Glutamate--tRNA ligase</fullName>
        <ecNumber evidence="10">6.1.1.17</ecNumber>
    </recommendedName>
    <alternativeName>
        <fullName evidence="10">Glutamyl-tRNA synthetase</fullName>
        <shortName evidence="10">GluRS</shortName>
    </alternativeName>
</protein>
<dbReference type="InterPro" id="IPR014729">
    <property type="entry name" value="Rossmann-like_a/b/a_fold"/>
</dbReference>
<evidence type="ECO:0000256" key="4">
    <source>
        <dbReference type="ARBA" id="ARBA00022490"/>
    </source>
</evidence>
<accession>A0A5B2ZFC8</accession>
<keyword evidence="9 10" id="KW-0030">Aminoacyl-tRNA synthetase</keyword>
<evidence type="ECO:0000259" key="12">
    <source>
        <dbReference type="Pfam" id="PF19269"/>
    </source>
</evidence>
<keyword evidence="7 10" id="KW-0067">ATP-binding</keyword>
<comment type="function">
    <text evidence="10">Catalyzes the attachment of glutamate to tRNA(Glu) in a two-step reaction: glutamate is first activated by ATP to form Glu-AMP and then transferred to the acceptor end of tRNA(Glu).</text>
</comment>
<sequence>MTCRTRFAPSPTGFLHIGGARTALYCWLEARRRGGKFILRIEDTDRERSTQAAIDAILEAMDWLGLDYDEGPFYQTQRLQRYREVAQQLLDAGKAYYAYETREELEAMREEAMARGLKPRYNGAYRDAGAPYRDDPNRVIRFKNPLHGEVVFHDKIKGRIAWSNEELDDLVIFRSDGYPTYNFAVVVDDMDMGITDVIRGDDHVNNTPRQINIYEALGVPVPHFAHMPMILDPEGAKLSKRHGAANVMQYREEGYLPHALVNYLVRLGWSHGDQEIFSRGEMISLFRIEDVNQKASRLDPVKLGWLNQHYMKTDDPAVVAAHLEPQLLAAGYDLASGPAPAEVVVALRDRVHTLKEMAERAAVWYRPLSEYDEKAVAKHLVAAARAPLSAVRSGLAALKEWSPEAVHGVIEAAAAELGLGMGKVAQPLRVAITGTQVSPSIDHTVYLAGRDQALARIDAALARIAD</sequence>
<dbReference type="RefSeq" id="WP_149859912.1">
    <property type="nucleotide sequence ID" value="NZ_VUOD01000002.1"/>
</dbReference>
<dbReference type="Proteomes" id="UP000322165">
    <property type="component" value="Unassembled WGS sequence"/>
</dbReference>
<dbReference type="GO" id="GO:0008270">
    <property type="term" value="F:zinc ion binding"/>
    <property type="evidence" value="ECO:0007669"/>
    <property type="project" value="InterPro"/>
</dbReference>
<keyword evidence="4 10" id="KW-0963">Cytoplasm</keyword>
<dbReference type="CDD" id="cd00808">
    <property type="entry name" value="GluRS_core"/>
    <property type="match status" value="1"/>
</dbReference>
<evidence type="ECO:0000256" key="8">
    <source>
        <dbReference type="ARBA" id="ARBA00022917"/>
    </source>
</evidence>
<dbReference type="FunFam" id="3.40.50.620:FF:000007">
    <property type="entry name" value="Glutamate--tRNA ligase"/>
    <property type="match status" value="1"/>
</dbReference>
<comment type="subunit">
    <text evidence="3 10">Monomer.</text>
</comment>
<dbReference type="SUPFAM" id="SSF48163">
    <property type="entry name" value="An anticodon-binding domain of class I aminoacyl-tRNA synthetases"/>
    <property type="match status" value="1"/>
</dbReference>